<evidence type="ECO:0000256" key="5">
    <source>
        <dbReference type="ARBA" id="ARBA00022448"/>
    </source>
</evidence>
<protein>
    <recommendedName>
        <fullName evidence="4 16">NADH-ubiquinone oxidoreductase chain 6</fullName>
        <ecNumber evidence="3 16">7.1.1.2</ecNumber>
    </recommendedName>
</protein>
<keyword evidence="8 16" id="KW-1278">Translocase</keyword>
<keyword evidence="7 16" id="KW-0812">Transmembrane</keyword>
<sequence>MYVSMLLGVSYVFWLIGVSSNVSVYYGVVSLVCAAATGCGMLAWKGSSFLALMLFLVYLGGMLVIFAYSVTLVMEPFPAVVEDVMGGLWFGGYIVLGVVVTLYSGGWWGEVGDIEALSVARIETLGLSLLYGMGGWVLLVAAFGLFLTFFVVLVLVQGLFRVACRAI</sequence>
<dbReference type="InterPro" id="IPR001457">
    <property type="entry name" value="NADH_UbQ/plastoQ_OxRdtase_su6"/>
</dbReference>
<keyword evidence="5 16" id="KW-0813">Transport</keyword>
<feature type="transmembrane region" description="Helical" evidence="16">
    <location>
        <begin position="129"/>
        <end position="156"/>
    </location>
</feature>
<feature type="transmembrane region" description="Helical" evidence="16">
    <location>
        <begin position="86"/>
        <end position="109"/>
    </location>
</feature>
<evidence type="ECO:0000256" key="10">
    <source>
        <dbReference type="ARBA" id="ARBA00022989"/>
    </source>
</evidence>
<evidence type="ECO:0000256" key="11">
    <source>
        <dbReference type="ARBA" id="ARBA00023027"/>
    </source>
</evidence>
<evidence type="ECO:0000256" key="16">
    <source>
        <dbReference type="RuleBase" id="RU004430"/>
    </source>
</evidence>
<evidence type="ECO:0000256" key="12">
    <source>
        <dbReference type="ARBA" id="ARBA00023075"/>
    </source>
</evidence>
<dbReference type="CTD" id="4541"/>
<evidence type="ECO:0000256" key="1">
    <source>
        <dbReference type="ARBA" id="ARBA00004225"/>
    </source>
</evidence>
<proteinExistence type="inferred from homology"/>
<keyword evidence="6 16" id="KW-0679">Respiratory chain</keyword>
<dbReference type="GeneID" id="22832565"/>
<evidence type="ECO:0000256" key="13">
    <source>
        <dbReference type="ARBA" id="ARBA00023128"/>
    </source>
</evidence>
<evidence type="ECO:0000256" key="9">
    <source>
        <dbReference type="ARBA" id="ARBA00022982"/>
    </source>
</evidence>
<evidence type="ECO:0000256" key="8">
    <source>
        <dbReference type="ARBA" id="ARBA00022967"/>
    </source>
</evidence>
<dbReference type="PANTHER" id="PTHR11435:SF1">
    <property type="entry name" value="NADH-UBIQUINONE OXIDOREDUCTASE CHAIN 6"/>
    <property type="match status" value="1"/>
</dbReference>
<dbReference type="InterPro" id="IPR042106">
    <property type="entry name" value="Nuo/plastoQ_OxRdtase_6_NuoJ"/>
</dbReference>
<geneLocation type="mitochondrion" evidence="17"/>
<reference evidence="17" key="1">
    <citation type="submission" date="2013-02" db="EMBL/GenBank/DDBJ databases">
        <title>Pelusios castaneus mitochondrial DNA complete genome.</title>
        <authorList>
            <person name="Nie L.W."/>
            <person name="Hou H.Z."/>
        </authorList>
    </citation>
    <scope>NUCLEOTIDE SEQUENCE</scope>
</reference>
<evidence type="ECO:0000256" key="15">
    <source>
        <dbReference type="ARBA" id="ARBA00049551"/>
    </source>
</evidence>
<keyword evidence="11 16" id="KW-0520">NAD</keyword>
<evidence type="ECO:0000313" key="17">
    <source>
        <dbReference type="EMBL" id="AGL45243.1"/>
    </source>
</evidence>
<dbReference type="InterPro" id="IPR050269">
    <property type="entry name" value="ComplexI_Subunit6"/>
</dbReference>
<gene>
    <name evidence="17" type="primary">ND6</name>
</gene>
<dbReference type="AlphaFoldDB" id="A0A0A6ZDW7"/>
<keyword evidence="14 16" id="KW-0472">Membrane</keyword>
<accession>A0A0A6ZDW7</accession>
<dbReference type="GO" id="GO:0008137">
    <property type="term" value="F:NADH dehydrogenase (ubiquinone) activity"/>
    <property type="evidence" value="ECO:0007669"/>
    <property type="project" value="UniProtKB-UniRule"/>
</dbReference>
<comment type="catalytic activity">
    <reaction evidence="15 16">
        <text>a ubiquinone + NADH + 5 H(+)(in) = a ubiquinol + NAD(+) + 4 H(+)(out)</text>
        <dbReference type="Rhea" id="RHEA:29091"/>
        <dbReference type="Rhea" id="RHEA-COMP:9565"/>
        <dbReference type="Rhea" id="RHEA-COMP:9566"/>
        <dbReference type="ChEBI" id="CHEBI:15378"/>
        <dbReference type="ChEBI" id="CHEBI:16389"/>
        <dbReference type="ChEBI" id="CHEBI:17976"/>
        <dbReference type="ChEBI" id="CHEBI:57540"/>
        <dbReference type="ChEBI" id="CHEBI:57945"/>
        <dbReference type="EC" id="7.1.1.2"/>
    </reaction>
</comment>
<comment type="function">
    <text evidence="16">Core subunit of the mitochondrial membrane respiratory chain NADH dehydrogenase (Complex I) which catalyzes electron transfer from NADH through the respiratory chain, using ubiquinone as an electron acceptor. Essential for the catalytic activity and assembly of complex I.</text>
</comment>
<evidence type="ECO:0000256" key="3">
    <source>
        <dbReference type="ARBA" id="ARBA00012944"/>
    </source>
</evidence>
<dbReference type="Pfam" id="PF00499">
    <property type="entry name" value="Oxidored_q3"/>
    <property type="match status" value="1"/>
</dbReference>
<dbReference type="RefSeq" id="YP_009113974.1">
    <property type="nucleotide sequence ID" value="NC_026049.1"/>
</dbReference>
<keyword evidence="13 16" id="KW-0496">Mitochondrion</keyword>
<dbReference type="EC" id="7.1.1.2" evidence="3 16"/>
<evidence type="ECO:0000256" key="2">
    <source>
        <dbReference type="ARBA" id="ARBA00005698"/>
    </source>
</evidence>
<dbReference type="EMBL" id="KC692463">
    <property type="protein sequence ID" value="AGL45243.1"/>
    <property type="molecule type" value="Genomic_DNA"/>
</dbReference>
<comment type="subcellular location">
    <subcellularLocation>
        <location evidence="1 16">Mitochondrion membrane</location>
        <topology evidence="1 16">Multi-pass membrane protein</topology>
    </subcellularLocation>
</comment>
<dbReference type="GO" id="GO:0031966">
    <property type="term" value="C:mitochondrial membrane"/>
    <property type="evidence" value="ECO:0007669"/>
    <property type="project" value="UniProtKB-SubCell"/>
</dbReference>
<evidence type="ECO:0000256" key="4">
    <source>
        <dbReference type="ARBA" id="ARBA00021095"/>
    </source>
</evidence>
<evidence type="ECO:0000256" key="14">
    <source>
        <dbReference type="ARBA" id="ARBA00023136"/>
    </source>
</evidence>
<organism evidence="17">
    <name type="scientific">Pelusios castaneus</name>
    <name type="common">West African mud turtle</name>
    <dbReference type="NCBI Taxonomy" id="367368"/>
    <lineage>
        <taxon>Eukaryota</taxon>
        <taxon>Metazoa</taxon>
        <taxon>Chordata</taxon>
        <taxon>Craniata</taxon>
        <taxon>Vertebrata</taxon>
        <taxon>Euteleostomi</taxon>
        <taxon>Archelosauria</taxon>
        <taxon>Testudinata</taxon>
        <taxon>Testudines</taxon>
        <taxon>Pleurodira</taxon>
        <taxon>Pelomedusidae</taxon>
        <taxon>Pelusios</taxon>
    </lineage>
</organism>
<keyword evidence="12 16" id="KW-0830">Ubiquinone</keyword>
<comment type="similarity">
    <text evidence="2 16">Belongs to the complex I subunit 6 family.</text>
</comment>
<dbReference type="PANTHER" id="PTHR11435">
    <property type="entry name" value="NADH UBIQUINONE OXIDOREDUCTASE SUBUNIT ND6"/>
    <property type="match status" value="1"/>
</dbReference>
<keyword evidence="9 16" id="KW-0249">Electron transport</keyword>
<name>A0A0A6ZDW7_9SAUR</name>
<dbReference type="Gene3D" id="1.20.120.1200">
    <property type="entry name" value="NADH-ubiquinone/plastoquinone oxidoreductase chain 6, subunit NuoJ"/>
    <property type="match status" value="1"/>
</dbReference>
<feature type="transmembrane region" description="Helical" evidence="16">
    <location>
        <begin position="50"/>
        <end position="74"/>
    </location>
</feature>
<evidence type="ECO:0000256" key="6">
    <source>
        <dbReference type="ARBA" id="ARBA00022660"/>
    </source>
</evidence>
<evidence type="ECO:0000256" key="7">
    <source>
        <dbReference type="ARBA" id="ARBA00022692"/>
    </source>
</evidence>
<keyword evidence="10 16" id="KW-1133">Transmembrane helix</keyword>